<accession>A0A6N2AUC7</accession>
<dbReference type="PANTHER" id="PTHR33187:SF11">
    <property type="entry name" value="AMINOTRANSFERASE-LIKE PLANT MOBILE DOMAIN-CONTAINING PROTEIN"/>
    <property type="match status" value="1"/>
</dbReference>
<dbReference type="AlphaFoldDB" id="A0A6N2AUC7"/>
<reference evidence="1" key="1">
    <citation type="submission" date="2019-05" db="EMBL/GenBank/DDBJ databases">
        <title>The de novo reference genome and transcriptome assemblies of the wild tomato species Solanum chilense.</title>
        <authorList>
            <person name="Stam R."/>
            <person name="Nosenko T."/>
            <person name="Hoerger A.C."/>
            <person name="Stephan W."/>
            <person name="Seidel M.A."/>
            <person name="Kuhn J.M.M."/>
            <person name="Haberer G."/>
            <person name="Tellier A."/>
        </authorList>
    </citation>
    <scope>NUCLEOTIDE SEQUENCE</scope>
    <source>
        <tissue evidence="1">Mature leaves</tissue>
    </source>
</reference>
<evidence type="ECO:0000313" key="1">
    <source>
        <dbReference type="EMBL" id="TMW85144.1"/>
    </source>
</evidence>
<gene>
    <name evidence="1" type="ORF">EJD97_023703</name>
</gene>
<protein>
    <submittedName>
        <fullName evidence="1">Uncharacterized protein</fullName>
    </submittedName>
</protein>
<sequence>MSLGRYTWSDDIERCMLASPLDCTHGWTTSGVASLYGPLEEHTVDDISHDMPSSPLGSTHSRTTLSMTRHHRPSVVHRDDVEWWHAIIALTQYTWSDDVGRGMASSPFESTHVRTTLRMAYHYLPLIEHTIGLCHAWQASIALGKQILPEGVGRGNAIIILGHHTWSENIEYYIPSSPWEIIHDRTTSGVACHHRNWAGLTVGRLWAWHMIIAFGLHTQLDDVRRDMISSPFDRTHDQTMSRVGCPHGLSTTHTDGRIGRGMQSSPLNCTYDRTTSCMACHHCSLTPNTVERHWGVGMTSSPLDNRNGWTTSFVAWHAIIALGQESRSDYVGYGNVRFGMPSSPFDSTHGRTTYAMGNTHGRRTSGVKYQYRPWATHTVRLCLAWHGRMANGKHTCSDDVVCGMPSSSLDSTNGWSISGVACIIALGHHTQSDFVGCGMPSCSLCNTQRRMISRWHAIITLGMYRRSYDVGPGMPSHP</sequence>
<comment type="caution">
    <text evidence="1">The sequence shown here is derived from an EMBL/GenBank/DDBJ whole genome shotgun (WGS) entry which is preliminary data.</text>
</comment>
<dbReference type="PANTHER" id="PTHR33187">
    <property type="entry name" value="WU:FI09B08"/>
    <property type="match status" value="1"/>
</dbReference>
<proteinExistence type="predicted"/>
<dbReference type="EMBL" id="RXGB01007767">
    <property type="protein sequence ID" value="TMW85144.1"/>
    <property type="molecule type" value="Genomic_DNA"/>
</dbReference>
<name>A0A6N2AUC7_SOLCI</name>
<organism evidence="1">
    <name type="scientific">Solanum chilense</name>
    <name type="common">Tomato</name>
    <name type="synonym">Lycopersicon chilense</name>
    <dbReference type="NCBI Taxonomy" id="4083"/>
    <lineage>
        <taxon>Eukaryota</taxon>
        <taxon>Viridiplantae</taxon>
        <taxon>Streptophyta</taxon>
        <taxon>Embryophyta</taxon>
        <taxon>Tracheophyta</taxon>
        <taxon>Spermatophyta</taxon>
        <taxon>Magnoliopsida</taxon>
        <taxon>eudicotyledons</taxon>
        <taxon>Gunneridae</taxon>
        <taxon>Pentapetalae</taxon>
        <taxon>asterids</taxon>
        <taxon>lamiids</taxon>
        <taxon>Solanales</taxon>
        <taxon>Solanaceae</taxon>
        <taxon>Solanoideae</taxon>
        <taxon>Solaneae</taxon>
        <taxon>Solanum</taxon>
        <taxon>Solanum subgen. Lycopersicon</taxon>
    </lineage>
</organism>